<organism evidence="1 2">
    <name type="scientific">Mucuna pruriens</name>
    <name type="common">Velvet bean</name>
    <name type="synonym">Dolichos pruriens</name>
    <dbReference type="NCBI Taxonomy" id="157652"/>
    <lineage>
        <taxon>Eukaryota</taxon>
        <taxon>Viridiplantae</taxon>
        <taxon>Streptophyta</taxon>
        <taxon>Embryophyta</taxon>
        <taxon>Tracheophyta</taxon>
        <taxon>Spermatophyta</taxon>
        <taxon>Magnoliopsida</taxon>
        <taxon>eudicotyledons</taxon>
        <taxon>Gunneridae</taxon>
        <taxon>Pentapetalae</taxon>
        <taxon>rosids</taxon>
        <taxon>fabids</taxon>
        <taxon>Fabales</taxon>
        <taxon>Fabaceae</taxon>
        <taxon>Papilionoideae</taxon>
        <taxon>50 kb inversion clade</taxon>
        <taxon>NPAAA clade</taxon>
        <taxon>indigoferoid/millettioid clade</taxon>
        <taxon>Phaseoleae</taxon>
        <taxon>Mucuna</taxon>
    </lineage>
</organism>
<dbReference type="EMBL" id="QJKJ01006300">
    <property type="protein sequence ID" value="RDX87188.1"/>
    <property type="molecule type" value="Genomic_DNA"/>
</dbReference>
<protein>
    <recommendedName>
        <fullName evidence="3">CCHC-type domain-containing protein</fullName>
    </recommendedName>
</protein>
<dbReference type="Gene3D" id="4.10.60.10">
    <property type="entry name" value="Zinc finger, CCHC-type"/>
    <property type="match status" value="1"/>
</dbReference>
<evidence type="ECO:0000313" key="2">
    <source>
        <dbReference type="Proteomes" id="UP000257109"/>
    </source>
</evidence>
<dbReference type="OrthoDB" id="1706811at2759"/>
<proteinExistence type="predicted"/>
<evidence type="ECO:0008006" key="3">
    <source>
        <dbReference type="Google" id="ProtNLM"/>
    </source>
</evidence>
<comment type="caution">
    <text evidence="1">The sequence shown here is derived from an EMBL/GenBank/DDBJ whole genome shotgun (WGS) entry which is preliminary data.</text>
</comment>
<dbReference type="Proteomes" id="UP000257109">
    <property type="component" value="Unassembled WGS sequence"/>
</dbReference>
<evidence type="ECO:0000313" key="1">
    <source>
        <dbReference type="EMBL" id="RDX87188.1"/>
    </source>
</evidence>
<name>A0A371G9F6_MUCPR</name>
<reference evidence="1" key="1">
    <citation type="submission" date="2018-05" db="EMBL/GenBank/DDBJ databases">
        <title>Draft genome of Mucuna pruriens seed.</title>
        <authorList>
            <person name="Nnadi N.E."/>
            <person name="Vos R."/>
            <person name="Hasami M.H."/>
            <person name="Devisetty U.K."/>
            <person name="Aguiy J.C."/>
        </authorList>
    </citation>
    <scope>NUCLEOTIDE SEQUENCE [LARGE SCALE GENOMIC DNA]</scope>
    <source>
        <strain evidence="1">JCA_2017</strain>
    </source>
</reference>
<keyword evidence="2" id="KW-1185">Reference proteome</keyword>
<dbReference type="AlphaFoldDB" id="A0A371G9F6"/>
<accession>A0A371G9F6</accession>
<feature type="non-terminal residue" evidence="1">
    <location>
        <position position="1"/>
    </location>
</feature>
<gene>
    <name evidence="1" type="ORF">CR513_31376</name>
</gene>
<sequence>MSFHFILPYSTISIHLSGPLAPQLPRRHLKIRQKKFGHYASSSKKICNYCKKDEHIIKECPTRPPRQIAIAFTTLVDSFIPSSFLNRAPIQQNAPNVPTMTPGMVQ</sequence>